<organism evidence="3 4">
    <name type="scientific">Methanobacterium spitsbergense</name>
    <dbReference type="NCBI Taxonomy" id="2874285"/>
    <lineage>
        <taxon>Archaea</taxon>
        <taxon>Methanobacteriati</taxon>
        <taxon>Methanobacteriota</taxon>
        <taxon>Methanomada group</taxon>
        <taxon>Methanobacteria</taxon>
        <taxon>Methanobacteriales</taxon>
        <taxon>Methanobacteriaceae</taxon>
        <taxon>Methanobacterium</taxon>
    </lineage>
</organism>
<feature type="region of interest" description="Disordered" evidence="1">
    <location>
        <begin position="44"/>
        <end position="63"/>
    </location>
</feature>
<evidence type="ECO:0000313" key="3">
    <source>
        <dbReference type="EMBL" id="MBZ2166824.1"/>
    </source>
</evidence>
<dbReference type="PANTHER" id="PTHR33408:SF2">
    <property type="entry name" value="TRANSPOSASE DDE DOMAIN-CONTAINING PROTEIN"/>
    <property type="match status" value="1"/>
</dbReference>
<name>A0A8T5USZ6_9EURY</name>
<evidence type="ECO:0000259" key="2">
    <source>
        <dbReference type="Pfam" id="PF13751"/>
    </source>
</evidence>
<proteinExistence type="predicted"/>
<dbReference type="RefSeq" id="WP_223792370.1">
    <property type="nucleotide sequence ID" value="NZ_JAIOUQ010000016.1"/>
</dbReference>
<protein>
    <submittedName>
        <fullName evidence="3">Transposase</fullName>
    </submittedName>
</protein>
<dbReference type="PANTHER" id="PTHR33408">
    <property type="entry name" value="TRANSPOSASE"/>
    <property type="match status" value="1"/>
</dbReference>
<keyword evidence="4" id="KW-1185">Reference proteome</keyword>
<feature type="compositionally biased region" description="Polar residues" evidence="1">
    <location>
        <begin position="50"/>
        <end position="60"/>
    </location>
</feature>
<dbReference type="Proteomes" id="UP000825933">
    <property type="component" value="Unassembled WGS sequence"/>
</dbReference>
<sequence length="320" mass="37257">MIREVLKEIVEKESENKPLKKAAVNIINQVIENPKKALEKLENAEKQLKSSGQKSVSLTDPDSRWMKNKKNKIELSYNSQISVDHKSGIILTNSVTQQPTDHHQLIPQIEKIIETIGPLSAKTCISADNGYFTQDNIAYIYENKLDAYIPNRKQAHEAKIDEKDIKTFSKHNFKYDHQNNQYLCPNNKKLPYQKTYKYNNKIRQQYYTNECLKCPDQTNCTGKNRVKIITDYSGELAKNMSLKMETPEAKLEFAKRKETVEWPFGNIKQNLKFTEYYTRGLKQIETENNLIYIAHNIKRIFNTITKQTKQILAKNTTTTI</sequence>
<reference evidence="4" key="1">
    <citation type="journal article" date="2022" name="Microbiol. Resour. Announc.">
        <title>Draft Genome Sequence of a Methanogenic Archaeon from West Spitsbergen Permafrost.</title>
        <authorList>
            <person name="Trubitsyn V."/>
            <person name="Rivkina E."/>
            <person name="Shcherbakova V."/>
        </authorList>
    </citation>
    <scope>NUCLEOTIDE SEQUENCE [LARGE SCALE GENOMIC DNA]</scope>
    <source>
        <strain evidence="4">VT</strain>
    </source>
</reference>
<dbReference type="Pfam" id="PF13751">
    <property type="entry name" value="DDE_Tnp_1_6"/>
    <property type="match status" value="1"/>
</dbReference>
<evidence type="ECO:0000313" key="4">
    <source>
        <dbReference type="Proteomes" id="UP000825933"/>
    </source>
</evidence>
<gene>
    <name evidence="3" type="ORF">K8N75_12340</name>
</gene>
<evidence type="ECO:0000256" key="1">
    <source>
        <dbReference type="SAM" id="MobiDB-lite"/>
    </source>
</evidence>
<dbReference type="AlphaFoldDB" id="A0A8T5USZ6"/>
<accession>A0A8T5USZ6</accession>
<comment type="caution">
    <text evidence="3">The sequence shown here is derived from an EMBL/GenBank/DDBJ whole genome shotgun (WGS) entry which is preliminary data.</text>
</comment>
<dbReference type="EMBL" id="JAIOUQ010000016">
    <property type="protein sequence ID" value="MBZ2166824.1"/>
    <property type="molecule type" value="Genomic_DNA"/>
</dbReference>
<dbReference type="InterPro" id="IPR025668">
    <property type="entry name" value="Tnp_DDE_dom"/>
</dbReference>
<feature type="domain" description="Transposase DDE" evidence="2">
    <location>
        <begin position="183"/>
        <end position="300"/>
    </location>
</feature>